<proteinExistence type="predicted"/>
<sequence length="250" mass="29315">MDMAGANRGAGQAMLEELYVRAQQAYNVLDQLITNEAKYHHYKLEKIIRVFGLEPKEAYWVLDFAEKIILLLENSFSYMDFKLRQLLLNLERHNVKIQPSPQGKTLYIVSQETRIDAEYLDGEWLFRLPIYTKTHCKFPDILKLNTETLRYLQLGWRASDETTDGNIPVMVTTKSWQMYAWAAVRYGAFTVYLSYLNLNKNNPSLRWDLRAISWNKQWLTENVDKKSGASPSGTKLVKPLNVVPWRRWKT</sequence>
<dbReference type="AlphaFoldDB" id="A0A7C1GDX3"/>
<comment type="caution">
    <text evidence="1">The sequence shown here is derived from an EMBL/GenBank/DDBJ whole genome shotgun (WGS) entry which is preliminary data.</text>
</comment>
<evidence type="ECO:0000313" key="1">
    <source>
        <dbReference type="EMBL" id="HDP16168.1"/>
    </source>
</evidence>
<accession>A0A7C1GDX3</accession>
<gene>
    <name evidence="1" type="ORF">ENN26_10425</name>
</gene>
<protein>
    <submittedName>
        <fullName evidence="1">Uncharacterized protein</fullName>
    </submittedName>
</protein>
<organism evidence="1">
    <name type="scientific">Thermofilum adornatum</name>
    <dbReference type="NCBI Taxonomy" id="1365176"/>
    <lineage>
        <taxon>Archaea</taxon>
        <taxon>Thermoproteota</taxon>
        <taxon>Thermoprotei</taxon>
        <taxon>Thermofilales</taxon>
        <taxon>Thermofilaceae</taxon>
        <taxon>Thermofilum</taxon>
    </lineage>
</organism>
<name>A0A7C1GDX3_9CREN</name>
<dbReference type="EMBL" id="DSAY01000199">
    <property type="protein sequence ID" value="HDP16168.1"/>
    <property type="molecule type" value="Genomic_DNA"/>
</dbReference>
<reference evidence="1" key="1">
    <citation type="journal article" date="2020" name="mSystems">
        <title>Genome- and Community-Level Interaction Insights into Carbon Utilization and Element Cycling Functions of Hydrothermarchaeota in Hydrothermal Sediment.</title>
        <authorList>
            <person name="Zhou Z."/>
            <person name="Liu Y."/>
            <person name="Xu W."/>
            <person name="Pan J."/>
            <person name="Luo Z.H."/>
            <person name="Li M."/>
        </authorList>
    </citation>
    <scope>NUCLEOTIDE SEQUENCE [LARGE SCALE GENOMIC DNA]</scope>
    <source>
        <strain evidence="1">SpSt-116</strain>
    </source>
</reference>